<comment type="caution">
    <text evidence="7">The sequence shown here is derived from an EMBL/GenBank/DDBJ whole genome shotgun (WGS) entry which is preliminary data.</text>
</comment>
<evidence type="ECO:0000256" key="3">
    <source>
        <dbReference type="ARBA" id="ARBA00023125"/>
    </source>
</evidence>
<reference evidence="7 8" key="1">
    <citation type="submission" date="2015-06" db="EMBL/GenBank/DDBJ databases">
        <title>Talaromyces atroroseus IBT 11181 draft genome.</title>
        <authorList>
            <person name="Rasmussen K.B."/>
            <person name="Rasmussen S."/>
            <person name="Petersen B."/>
            <person name="Sicheritz-Ponten T."/>
            <person name="Mortensen U.H."/>
            <person name="Thrane U."/>
        </authorList>
    </citation>
    <scope>NUCLEOTIDE SEQUENCE [LARGE SCALE GENOMIC DNA]</scope>
    <source>
        <strain evidence="7 8">IBT 11181</strain>
    </source>
</reference>
<keyword evidence="8" id="KW-1185">Reference proteome</keyword>
<keyword evidence="2" id="KW-0805">Transcription regulation</keyword>
<keyword evidence="5" id="KW-0539">Nucleus</keyword>
<dbReference type="GO" id="GO:0008270">
    <property type="term" value="F:zinc ion binding"/>
    <property type="evidence" value="ECO:0007669"/>
    <property type="project" value="InterPro"/>
</dbReference>
<dbReference type="RefSeq" id="XP_020115521.1">
    <property type="nucleotide sequence ID" value="XM_020265220.1"/>
</dbReference>
<dbReference type="STRING" id="1441469.A0A1Q5Q6M9"/>
<dbReference type="InterPro" id="IPR051089">
    <property type="entry name" value="prtT"/>
</dbReference>
<dbReference type="InterPro" id="IPR036864">
    <property type="entry name" value="Zn2-C6_fun-type_DNA-bd_sf"/>
</dbReference>
<dbReference type="Proteomes" id="UP000214365">
    <property type="component" value="Unassembled WGS sequence"/>
</dbReference>
<dbReference type="PANTHER" id="PTHR31845:SF18">
    <property type="entry name" value="ZN(II)2CYS6 TRANSCRIPTION FACTOR (EUROFUNG)"/>
    <property type="match status" value="1"/>
</dbReference>
<dbReference type="GO" id="GO:0000981">
    <property type="term" value="F:DNA-binding transcription factor activity, RNA polymerase II-specific"/>
    <property type="evidence" value="ECO:0007669"/>
    <property type="project" value="InterPro"/>
</dbReference>
<evidence type="ECO:0000256" key="2">
    <source>
        <dbReference type="ARBA" id="ARBA00023015"/>
    </source>
</evidence>
<protein>
    <recommendedName>
        <fullName evidence="9">Zn(2)-C6 fungal-type domain-containing protein</fullName>
    </recommendedName>
</protein>
<dbReference type="EMBL" id="LFMY01000021">
    <property type="protein sequence ID" value="OKL55400.1"/>
    <property type="molecule type" value="Genomic_DNA"/>
</dbReference>
<evidence type="ECO:0000256" key="5">
    <source>
        <dbReference type="ARBA" id="ARBA00023242"/>
    </source>
</evidence>
<evidence type="ECO:0000313" key="8">
    <source>
        <dbReference type="Proteomes" id="UP000214365"/>
    </source>
</evidence>
<evidence type="ECO:0000256" key="6">
    <source>
        <dbReference type="SAM" id="MobiDB-lite"/>
    </source>
</evidence>
<dbReference type="GO" id="GO:0000976">
    <property type="term" value="F:transcription cis-regulatory region binding"/>
    <property type="evidence" value="ECO:0007669"/>
    <property type="project" value="TreeGrafter"/>
</dbReference>
<dbReference type="Gene3D" id="4.10.240.10">
    <property type="entry name" value="Zn(2)-C6 fungal-type DNA-binding domain"/>
    <property type="match status" value="1"/>
</dbReference>
<keyword evidence="4" id="KW-0804">Transcription</keyword>
<evidence type="ECO:0000256" key="1">
    <source>
        <dbReference type="ARBA" id="ARBA00004123"/>
    </source>
</evidence>
<comment type="subcellular location">
    <subcellularLocation>
        <location evidence="1">Nucleus</location>
    </subcellularLocation>
</comment>
<evidence type="ECO:0000313" key="7">
    <source>
        <dbReference type="EMBL" id="OKL55400.1"/>
    </source>
</evidence>
<dbReference type="OrthoDB" id="4226184at2759"/>
<evidence type="ECO:0008006" key="9">
    <source>
        <dbReference type="Google" id="ProtNLM"/>
    </source>
</evidence>
<organism evidence="7 8">
    <name type="scientific">Talaromyces atroroseus</name>
    <dbReference type="NCBI Taxonomy" id="1441469"/>
    <lineage>
        <taxon>Eukaryota</taxon>
        <taxon>Fungi</taxon>
        <taxon>Dikarya</taxon>
        <taxon>Ascomycota</taxon>
        <taxon>Pezizomycotina</taxon>
        <taxon>Eurotiomycetes</taxon>
        <taxon>Eurotiomycetidae</taxon>
        <taxon>Eurotiales</taxon>
        <taxon>Trichocomaceae</taxon>
        <taxon>Talaromyces</taxon>
        <taxon>Talaromyces sect. Trachyspermi</taxon>
    </lineage>
</organism>
<feature type="region of interest" description="Disordered" evidence="6">
    <location>
        <begin position="107"/>
        <end position="126"/>
    </location>
</feature>
<sequence length="605" mass="68070">MERPRLAPGHTSTYGQACMQCYKAKCRCVPSARRGDACERCRRLRKQCQPSDSLRRRNAQKAEESDIRIARLEGRIETLLSAMQSMASSNGPSPEIQRLLDGESIALSTSSSKPTPANSTALNPSISGGPSPAALAYTNPFPPSHCSPLPYGISQSQAETSLLFFRSHMLPCFPFINLAPGLTAWQLHQDRPFLFQAILTVTSFSTQVRLARAEELKHVLYTSAFVNTQSNTDLLLGLLTYLAWSTDAFLGRADLVSRLMMLAISLVYDLRLFKPSQTEIKIIVAITQGQNYDNGENASEETVEDLVEKQRAVLACFVLSSNISFHLGRLDALRWTPQMDEALRVIGTNKLCLTDKLFASQVRLQLLKQRAAYIREEYERDRARTSTAFMATSTPGLLYLKTLRGQLHELLAYAISWESPLFNMSGPRSDSGILPGYERLEYLWQSVENIKSWLDNFYNIPPSELAGFPFHFWSQMIRCITFLKYLSVLEDPSWDRQAVRKTVDLISTMECMTGKLDSSGEGPGLDGEDNVFKLLSKLLNRCRVWADTRWNNTPPETGSQQSAYSDAHSQDSYIPDLDQMAWIQSMNLESDQWFEDVLGWPTASI</sequence>
<accession>A0A1Q5Q6M9</accession>
<dbReference type="GeneID" id="31009049"/>
<dbReference type="AlphaFoldDB" id="A0A1Q5Q6M9"/>
<gene>
    <name evidence="7" type="ORF">UA08_09293</name>
</gene>
<keyword evidence="3" id="KW-0238">DNA-binding</keyword>
<dbReference type="PANTHER" id="PTHR31845">
    <property type="entry name" value="FINGER DOMAIN PROTEIN, PUTATIVE-RELATED"/>
    <property type="match status" value="1"/>
</dbReference>
<name>A0A1Q5Q6M9_TALAT</name>
<dbReference type="GO" id="GO:0005634">
    <property type="term" value="C:nucleus"/>
    <property type="evidence" value="ECO:0007669"/>
    <property type="project" value="UniProtKB-SubCell"/>
</dbReference>
<evidence type="ECO:0000256" key="4">
    <source>
        <dbReference type="ARBA" id="ARBA00023163"/>
    </source>
</evidence>
<proteinExistence type="predicted"/>